<dbReference type="EMBL" id="FRFG01000054">
    <property type="protein sequence ID" value="SHO58072.1"/>
    <property type="molecule type" value="Genomic_DNA"/>
</dbReference>
<feature type="domain" description="DUF4123" evidence="1">
    <location>
        <begin position="14"/>
        <end position="134"/>
    </location>
</feature>
<dbReference type="STRING" id="1117707.VQ7734_03842"/>
<keyword evidence="3" id="KW-1185">Reference proteome</keyword>
<evidence type="ECO:0000313" key="2">
    <source>
        <dbReference type="EMBL" id="SHO58072.1"/>
    </source>
</evidence>
<proteinExistence type="predicted"/>
<organism evidence="2 3">
    <name type="scientific">Vibrio quintilis</name>
    <dbReference type="NCBI Taxonomy" id="1117707"/>
    <lineage>
        <taxon>Bacteria</taxon>
        <taxon>Pseudomonadati</taxon>
        <taxon>Pseudomonadota</taxon>
        <taxon>Gammaproteobacteria</taxon>
        <taxon>Vibrionales</taxon>
        <taxon>Vibrionaceae</taxon>
        <taxon>Vibrio</taxon>
    </lineage>
</organism>
<gene>
    <name evidence="2" type="ORF">VQ7734_03842</name>
</gene>
<reference evidence="3" key="1">
    <citation type="submission" date="2016-12" db="EMBL/GenBank/DDBJ databases">
        <authorList>
            <person name="Rodrigo-Torres L."/>
            <person name="Arahal R.D."/>
            <person name="Lucena T."/>
        </authorList>
    </citation>
    <scope>NUCLEOTIDE SEQUENCE [LARGE SCALE GENOMIC DNA]</scope>
</reference>
<dbReference type="Proteomes" id="UP000184600">
    <property type="component" value="Unassembled WGS sequence"/>
</dbReference>
<dbReference type="OrthoDB" id="955748at2"/>
<evidence type="ECO:0000313" key="3">
    <source>
        <dbReference type="Proteomes" id="UP000184600"/>
    </source>
</evidence>
<accession>A0A1M7YZT7</accession>
<dbReference type="Pfam" id="PF13503">
    <property type="entry name" value="DUF4123"/>
    <property type="match status" value="1"/>
</dbReference>
<sequence length="242" mass="27769">MFSLKTQVTEDLNWFVVLSGTSSARPLETFYQHGGEEARGIWLGTDYESWEEVMPYIAQVQPDHPFIDWIDGETSEAPDWGILIGSEAPFAQVLAHMRSLTQIWLPAGDHAFFRFYDPRFSLKVASLCDEAQRSMLMGPASCWMSHADRVDNAEPLLNSKEKPFPWWEVPAPVMDILTGEDKSTLVINALKWVKETCADLYFYFPEPILFAKVTRLVERFDPQGPVTLNRYLHDALSQEVYR</sequence>
<dbReference type="AlphaFoldDB" id="A0A1M7YZT7"/>
<protein>
    <recommendedName>
        <fullName evidence="1">DUF4123 domain-containing protein</fullName>
    </recommendedName>
</protein>
<dbReference type="InterPro" id="IPR025391">
    <property type="entry name" value="DUF4123"/>
</dbReference>
<name>A0A1M7YZT7_9VIBR</name>
<dbReference type="RefSeq" id="WP_073585524.1">
    <property type="nucleotide sequence ID" value="NZ_AP024897.1"/>
</dbReference>
<evidence type="ECO:0000259" key="1">
    <source>
        <dbReference type="Pfam" id="PF13503"/>
    </source>
</evidence>